<name>A0A2A2K9Q8_9BILA</name>
<comment type="caution">
    <text evidence="1">The sequence shown here is derived from an EMBL/GenBank/DDBJ whole genome shotgun (WGS) entry which is preliminary data.</text>
</comment>
<proteinExistence type="predicted"/>
<keyword evidence="2" id="KW-1185">Reference proteome</keyword>
<organism evidence="1 2">
    <name type="scientific">Diploscapter pachys</name>
    <dbReference type="NCBI Taxonomy" id="2018661"/>
    <lineage>
        <taxon>Eukaryota</taxon>
        <taxon>Metazoa</taxon>
        <taxon>Ecdysozoa</taxon>
        <taxon>Nematoda</taxon>
        <taxon>Chromadorea</taxon>
        <taxon>Rhabditida</taxon>
        <taxon>Rhabditina</taxon>
        <taxon>Rhabditomorpha</taxon>
        <taxon>Rhabditoidea</taxon>
        <taxon>Rhabditidae</taxon>
        <taxon>Diploscapter</taxon>
    </lineage>
</organism>
<reference evidence="1 2" key="1">
    <citation type="journal article" date="2017" name="Curr. Biol.">
        <title>Genome architecture and evolution of a unichromosomal asexual nematode.</title>
        <authorList>
            <person name="Fradin H."/>
            <person name="Zegar C."/>
            <person name="Gutwein M."/>
            <person name="Lucas J."/>
            <person name="Kovtun M."/>
            <person name="Corcoran D."/>
            <person name="Baugh L.R."/>
            <person name="Kiontke K."/>
            <person name="Gunsalus K."/>
            <person name="Fitch D.H."/>
            <person name="Piano F."/>
        </authorList>
    </citation>
    <scope>NUCLEOTIDE SEQUENCE [LARGE SCALE GENOMIC DNA]</scope>
    <source>
        <strain evidence="1">PF1309</strain>
    </source>
</reference>
<accession>A0A2A2K9Q8</accession>
<protein>
    <submittedName>
        <fullName evidence="1">Uncharacterized protein</fullName>
    </submittedName>
</protein>
<evidence type="ECO:0000313" key="2">
    <source>
        <dbReference type="Proteomes" id="UP000218231"/>
    </source>
</evidence>
<evidence type="ECO:0000313" key="1">
    <source>
        <dbReference type="EMBL" id="PAV70539.1"/>
    </source>
</evidence>
<dbReference type="EMBL" id="LIAE01009272">
    <property type="protein sequence ID" value="PAV70539.1"/>
    <property type="molecule type" value="Genomic_DNA"/>
</dbReference>
<gene>
    <name evidence="1" type="ORF">WR25_05241</name>
</gene>
<sequence length="190" mass="20262">MLSTPSLTSSSAAGRACCTSGRPDGARVYTRRFSSSVCGAWSVPITSIRSRARALRRASRGDALAAHRAGREQRQLAHRGQVQHMQARAEAPGQMHGQARGAVAGVGIADQRVRGRRDEFAVARPPPPLVLHNAGRVLAMGQDDGALGIDLQCRPGVVEAAGDPFYAPMAHQQVGFEFTPLVDQPRIAHQ</sequence>
<dbReference type="Proteomes" id="UP000218231">
    <property type="component" value="Unassembled WGS sequence"/>
</dbReference>
<dbReference type="AlphaFoldDB" id="A0A2A2K9Q8"/>